<comment type="caution">
    <text evidence="2">The sequence shown here is derived from an EMBL/GenBank/DDBJ whole genome shotgun (WGS) entry which is preliminary data.</text>
</comment>
<dbReference type="Proteomes" id="UP001055115">
    <property type="component" value="Unassembled WGS sequence"/>
</dbReference>
<sequence>MEAPPTASHSWTLKLPFHSGNPGQQEQQQGYLYAGKQCLVERLPGGFNPTFEKQSSNGNGRRKAQECPTGLFLTLSNDGGDDDMQTIATSMIAHATASTASPEVTDDHESVATPSECTSDQVRIVDNDAANDDDFRGIGDCFGGLKFKGQLGIELHPPFDRDATANDQHHWKSLADEQDEASEHWERTSFEAPHMPGPFEPAPSLVTDCSTVESETIATHQYPIGVSALPLDNQRARPPKPCFPTTYGPVYVEETDKRRGASHPRLQEVPLGTPSQYTGQRRGGRSGRGGTGGGRGRGVTASSSTSHAHATTSSWSSSSEATGELKRRREDDEEDGDPARDDQGNREPSKRAKPNGAGKRRLACPFLRRDPKKFIHCIVYHIKTTGDLKQHLKRRHYAPIHCPVCSEVFESRALYDEHVRRQGCQQNDPTAYDISENTQKLLELPLRDPDESGRWYQIWDILFPDMKHQRPLNPFQADIWAEIWSIVCNQVHHHSPGLTHRFVGNGCSQAIAQANIREFVTWARRMGEEATGVPSVLDESHRAAVGGISGMGDSASQAPMNNTTSVQVQFGNSDSSFELLPVAESAPSHAAMPPGLSLFGSPDPTLYFPLLGYEHDDHGVIDLENINLDQFLPAEFDET</sequence>
<dbReference type="RefSeq" id="XP_049130178.1">
    <property type="nucleotide sequence ID" value="XM_049274221.1"/>
</dbReference>
<feature type="compositionally biased region" description="Gly residues" evidence="1">
    <location>
        <begin position="286"/>
        <end position="297"/>
    </location>
</feature>
<gene>
    <name evidence="2" type="ORF">ColSpa_08009</name>
</gene>
<dbReference type="GeneID" id="73328811"/>
<evidence type="ECO:0000313" key="3">
    <source>
        <dbReference type="Proteomes" id="UP001055115"/>
    </source>
</evidence>
<feature type="compositionally biased region" description="Basic and acidic residues" evidence="1">
    <location>
        <begin position="337"/>
        <end position="350"/>
    </location>
</feature>
<feature type="region of interest" description="Disordered" evidence="1">
    <location>
        <begin position="257"/>
        <end position="363"/>
    </location>
</feature>
<feature type="compositionally biased region" description="Polar residues" evidence="1">
    <location>
        <begin position="21"/>
        <end position="30"/>
    </location>
</feature>
<accession>A0AA37P8X7</accession>
<feature type="compositionally biased region" description="Low complexity" evidence="1">
    <location>
        <begin position="298"/>
        <end position="322"/>
    </location>
</feature>
<proteinExistence type="predicted"/>
<evidence type="ECO:0000256" key="1">
    <source>
        <dbReference type="SAM" id="MobiDB-lite"/>
    </source>
</evidence>
<protein>
    <recommendedName>
        <fullName evidence="4">C2H2-type domain-containing protein</fullName>
    </recommendedName>
</protein>
<name>A0AA37P8X7_9PEZI</name>
<dbReference type="EMBL" id="BQXU01000021">
    <property type="protein sequence ID" value="GKT47828.1"/>
    <property type="molecule type" value="Genomic_DNA"/>
</dbReference>
<reference evidence="2 3" key="1">
    <citation type="submission" date="2022-03" db="EMBL/GenBank/DDBJ databases">
        <title>Genome data of Colletotrichum spp.</title>
        <authorList>
            <person name="Utami Y.D."/>
            <person name="Hiruma K."/>
        </authorList>
    </citation>
    <scope>NUCLEOTIDE SEQUENCE [LARGE SCALE GENOMIC DNA]</scope>
    <source>
        <strain evidence="2 3">MAFF 239500</strain>
    </source>
</reference>
<keyword evidence="3" id="KW-1185">Reference proteome</keyword>
<dbReference type="PANTHER" id="PTHR38166">
    <property type="entry name" value="C2H2-TYPE DOMAIN-CONTAINING PROTEIN-RELATED"/>
    <property type="match status" value="1"/>
</dbReference>
<dbReference type="AlphaFoldDB" id="A0AA37P8X7"/>
<evidence type="ECO:0000313" key="2">
    <source>
        <dbReference type="EMBL" id="GKT47828.1"/>
    </source>
</evidence>
<dbReference type="PANTHER" id="PTHR38166:SF1">
    <property type="entry name" value="C2H2-TYPE DOMAIN-CONTAINING PROTEIN"/>
    <property type="match status" value="1"/>
</dbReference>
<feature type="region of interest" description="Disordered" evidence="1">
    <location>
        <begin position="1"/>
        <end position="30"/>
    </location>
</feature>
<organism evidence="2 3">
    <name type="scientific">Colletotrichum spaethianum</name>
    <dbReference type="NCBI Taxonomy" id="700344"/>
    <lineage>
        <taxon>Eukaryota</taxon>
        <taxon>Fungi</taxon>
        <taxon>Dikarya</taxon>
        <taxon>Ascomycota</taxon>
        <taxon>Pezizomycotina</taxon>
        <taxon>Sordariomycetes</taxon>
        <taxon>Hypocreomycetidae</taxon>
        <taxon>Glomerellales</taxon>
        <taxon>Glomerellaceae</taxon>
        <taxon>Colletotrichum</taxon>
        <taxon>Colletotrichum spaethianum species complex</taxon>
    </lineage>
</organism>
<evidence type="ECO:0008006" key="4">
    <source>
        <dbReference type="Google" id="ProtNLM"/>
    </source>
</evidence>